<keyword evidence="5" id="KW-1185">Reference proteome</keyword>
<protein>
    <recommendedName>
        <fullName evidence="3">HTH tetR-type domain-containing protein</fullName>
    </recommendedName>
</protein>
<feature type="DNA-binding region" description="H-T-H motif" evidence="2">
    <location>
        <begin position="39"/>
        <end position="58"/>
    </location>
</feature>
<dbReference type="STRING" id="1921510.BSL82_10495"/>
<evidence type="ECO:0000259" key="3">
    <source>
        <dbReference type="PROSITE" id="PS50977"/>
    </source>
</evidence>
<dbReference type="Pfam" id="PF00440">
    <property type="entry name" value="TetR_N"/>
    <property type="match status" value="1"/>
</dbReference>
<accession>A0A1L3ZVR0</accession>
<evidence type="ECO:0000313" key="5">
    <source>
        <dbReference type="Proteomes" id="UP000182063"/>
    </source>
</evidence>
<dbReference type="InterPro" id="IPR050109">
    <property type="entry name" value="HTH-type_TetR-like_transc_reg"/>
</dbReference>
<keyword evidence="1 2" id="KW-0238">DNA-binding</keyword>
<dbReference type="GO" id="GO:0003700">
    <property type="term" value="F:DNA-binding transcription factor activity"/>
    <property type="evidence" value="ECO:0007669"/>
    <property type="project" value="TreeGrafter"/>
</dbReference>
<reference evidence="5" key="1">
    <citation type="submission" date="2016-11" db="EMBL/GenBank/DDBJ databases">
        <title>Complete Genome Sequence of alachlor-degrading Sphingomonas sp. strain JJ-A5.</title>
        <authorList>
            <person name="Lee H."/>
            <person name="Ka J.-O."/>
        </authorList>
    </citation>
    <scope>NUCLEOTIDE SEQUENCE [LARGE SCALE GENOMIC DNA]</scope>
    <source>
        <strain evidence="5">JJ-A5</strain>
    </source>
</reference>
<dbReference type="PANTHER" id="PTHR30055">
    <property type="entry name" value="HTH-TYPE TRANSCRIPTIONAL REGULATOR RUTR"/>
    <property type="match status" value="1"/>
</dbReference>
<dbReference type="KEGG" id="sphj:BSL82_10495"/>
<evidence type="ECO:0000313" key="4">
    <source>
        <dbReference type="EMBL" id="API59695.1"/>
    </source>
</evidence>
<dbReference type="PRINTS" id="PR00455">
    <property type="entry name" value="HTHTETR"/>
</dbReference>
<dbReference type="Proteomes" id="UP000182063">
    <property type="component" value="Chromosome"/>
</dbReference>
<evidence type="ECO:0000256" key="2">
    <source>
        <dbReference type="PROSITE-ProRule" id="PRU00335"/>
    </source>
</evidence>
<sequence>MTKTSIDARKPLSGPAARRERIIVAALDLIRQPGGGSVQMREVAEHADVALGTLYRNFPSRMELMAYAYERWREGCFEKLLSSDAVQGATYVERFTNVTRLDYSFLEQEPSFCEISVMLSRSSDLNVAACIRRIREKSYEIYLRALEGVDRADALSVIDIFAAVMEGQASLFATGRVTGEAAHAAMERCIYMLLVWNIDSMER</sequence>
<gene>
    <name evidence="4" type="ORF">BSL82_10495</name>
</gene>
<dbReference type="SUPFAM" id="SSF46689">
    <property type="entry name" value="Homeodomain-like"/>
    <property type="match status" value="1"/>
</dbReference>
<evidence type="ECO:0000256" key="1">
    <source>
        <dbReference type="ARBA" id="ARBA00023125"/>
    </source>
</evidence>
<dbReference type="PANTHER" id="PTHR30055:SF242">
    <property type="entry name" value="HTH-TYPE TRANSCRIPTIONAL REPRESSOR KSTR"/>
    <property type="match status" value="1"/>
</dbReference>
<dbReference type="InterPro" id="IPR009057">
    <property type="entry name" value="Homeodomain-like_sf"/>
</dbReference>
<proteinExistence type="predicted"/>
<dbReference type="EMBL" id="CP018221">
    <property type="protein sequence ID" value="API59695.1"/>
    <property type="molecule type" value="Genomic_DNA"/>
</dbReference>
<dbReference type="GO" id="GO:0000976">
    <property type="term" value="F:transcription cis-regulatory region binding"/>
    <property type="evidence" value="ECO:0007669"/>
    <property type="project" value="TreeGrafter"/>
</dbReference>
<dbReference type="InterPro" id="IPR001647">
    <property type="entry name" value="HTH_TetR"/>
</dbReference>
<feature type="domain" description="HTH tetR-type" evidence="3">
    <location>
        <begin position="16"/>
        <end position="76"/>
    </location>
</feature>
<dbReference type="PROSITE" id="PS50977">
    <property type="entry name" value="HTH_TETR_2"/>
    <property type="match status" value="1"/>
</dbReference>
<name>A0A1L3ZVR0_9SPHN</name>
<dbReference type="AlphaFoldDB" id="A0A1L3ZVR0"/>
<dbReference type="Gene3D" id="1.10.357.10">
    <property type="entry name" value="Tetracycline Repressor, domain 2"/>
    <property type="match status" value="1"/>
</dbReference>
<organism evidence="4 5">
    <name type="scientific">Tardibacter chloracetimidivorans</name>
    <dbReference type="NCBI Taxonomy" id="1921510"/>
    <lineage>
        <taxon>Bacteria</taxon>
        <taxon>Pseudomonadati</taxon>
        <taxon>Pseudomonadota</taxon>
        <taxon>Alphaproteobacteria</taxon>
        <taxon>Sphingomonadales</taxon>
        <taxon>Sphingomonadaceae</taxon>
        <taxon>Tardibacter</taxon>
    </lineage>
</organism>